<dbReference type="AlphaFoldDB" id="A0A6L2M0H0"/>
<evidence type="ECO:0000313" key="1">
    <source>
        <dbReference type="EMBL" id="GEU66072.1"/>
    </source>
</evidence>
<accession>A0A6L2M0H0</accession>
<name>A0A6L2M0H0_TANCI</name>
<comment type="caution">
    <text evidence="1">The sequence shown here is derived from an EMBL/GenBank/DDBJ whole genome shotgun (WGS) entry which is preliminary data.</text>
</comment>
<reference evidence="1" key="1">
    <citation type="journal article" date="2019" name="Sci. Rep.">
        <title>Draft genome of Tanacetum cinerariifolium, the natural source of mosquito coil.</title>
        <authorList>
            <person name="Yamashiro T."/>
            <person name="Shiraishi A."/>
            <person name="Satake H."/>
            <person name="Nakayama K."/>
        </authorList>
    </citation>
    <scope>NUCLEOTIDE SEQUENCE</scope>
</reference>
<proteinExistence type="predicted"/>
<dbReference type="EMBL" id="BKCJ010005319">
    <property type="protein sequence ID" value="GEU66072.1"/>
    <property type="molecule type" value="Genomic_DNA"/>
</dbReference>
<sequence>MEVQAKLGSNNLVMVFKQDSMEYMMKNVFGLRWNCKELKGIVKLRVSGIQQQNGLVNETNVTLFAKVRCFLIQSAIRFKTPVDMLGFFGWLASIKQEMLELVKVKCIFLGYHESIVGNKLWMLDDVTYRNMDFNESEEYKKTFIGAGVGMSSTQEIVDQGDSLQEVQTQNLMGYQLTRDTEQHLACELFGYREDSNDADFAVAAVDKIYAHDSLTFNNTVASMVAGKAVMTATTITKSMHQTLLEGHSILSLEGSLSWDYDVKKNGKWSCIYAVGIQEYQMVCTRLDTAFADVGSLKANLQHMEALSTTEARYVTFTKAKKKKIWLKGLLTESGYELRLVSGIVTSALVKGCSRFEVSACVKIAAYPY</sequence>
<keyword evidence="1" id="KW-0808">Transferase</keyword>
<protein>
    <submittedName>
        <fullName evidence="1">RNA-directed DNA polymerase, eukaryota, reverse transcriptase zinc-binding domain protein</fullName>
    </submittedName>
</protein>
<dbReference type="GO" id="GO:0003964">
    <property type="term" value="F:RNA-directed DNA polymerase activity"/>
    <property type="evidence" value="ECO:0007669"/>
    <property type="project" value="UniProtKB-KW"/>
</dbReference>
<keyword evidence="1" id="KW-0695">RNA-directed DNA polymerase</keyword>
<keyword evidence="1" id="KW-0548">Nucleotidyltransferase</keyword>
<gene>
    <name evidence="1" type="ORF">Tci_038050</name>
</gene>
<organism evidence="1">
    <name type="scientific">Tanacetum cinerariifolium</name>
    <name type="common">Dalmatian daisy</name>
    <name type="synonym">Chrysanthemum cinerariifolium</name>
    <dbReference type="NCBI Taxonomy" id="118510"/>
    <lineage>
        <taxon>Eukaryota</taxon>
        <taxon>Viridiplantae</taxon>
        <taxon>Streptophyta</taxon>
        <taxon>Embryophyta</taxon>
        <taxon>Tracheophyta</taxon>
        <taxon>Spermatophyta</taxon>
        <taxon>Magnoliopsida</taxon>
        <taxon>eudicotyledons</taxon>
        <taxon>Gunneridae</taxon>
        <taxon>Pentapetalae</taxon>
        <taxon>asterids</taxon>
        <taxon>campanulids</taxon>
        <taxon>Asterales</taxon>
        <taxon>Asteraceae</taxon>
        <taxon>Asteroideae</taxon>
        <taxon>Anthemideae</taxon>
        <taxon>Anthemidinae</taxon>
        <taxon>Tanacetum</taxon>
    </lineage>
</organism>